<sequence>MFGVFIEKDNHSRKSGSFKVGKVWSELSMLLTAGVTESGTPSETETTNYSGEQGSFLLMGSEVNEDSVTTPSSKRNEIAITNDPTELTSSSKKHCTRGNKIHASCKKANFDRLENKVPVDAWRNIDHFLVTNNGGSYKTTNHQYKIVFIPTTDITPSTLQEENMFLSLVDFESIQSGKLDTANLIDVIGQVFELGDLETVQCHGKQRKKIEFSLRDISDQKIPCCLWGKFAEAIHSFSQQAEEEIVVCLIRFAKIGTYRNQVQISNAFDASQVYFNPPIKDTDEFMKRF</sequence>
<feature type="domain" description="Replication protein A 70 kDa DNA-binding subunit B/D first OB fold" evidence="2">
    <location>
        <begin position="97"/>
        <end position="156"/>
    </location>
</feature>
<dbReference type="EMBL" id="QGKY02000246">
    <property type="protein sequence ID" value="KAF2585245.1"/>
    <property type="molecule type" value="Genomic_DNA"/>
</dbReference>
<dbReference type="GO" id="GO:0003677">
    <property type="term" value="F:DNA binding"/>
    <property type="evidence" value="ECO:0007669"/>
    <property type="project" value="UniProtKB-KW"/>
</dbReference>
<dbReference type="SUPFAM" id="SSF50249">
    <property type="entry name" value="Nucleic acid-binding proteins"/>
    <property type="match status" value="2"/>
</dbReference>
<accession>A0A8S9JSW5</accession>
<evidence type="ECO:0008006" key="5">
    <source>
        <dbReference type="Google" id="ProtNLM"/>
    </source>
</evidence>
<comment type="caution">
    <text evidence="4">The sequence shown here is derived from an EMBL/GenBank/DDBJ whole genome shotgun (WGS) entry which is preliminary data.</text>
</comment>
<proteinExistence type="predicted"/>
<dbReference type="Gene3D" id="2.40.50.140">
    <property type="entry name" value="Nucleic acid-binding proteins"/>
    <property type="match status" value="2"/>
</dbReference>
<dbReference type="InterPro" id="IPR003871">
    <property type="entry name" value="RFA1B/D_OB_1st"/>
</dbReference>
<evidence type="ECO:0000259" key="3">
    <source>
        <dbReference type="Pfam" id="PF16900"/>
    </source>
</evidence>
<dbReference type="Pfam" id="PF16900">
    <property type="entry name" value="REPA_OB_2"/>
    <property type="match status" value="1"/>
</dbReference>
<gene>
    <name evidence="4" type="ORF">F2Q70_00034775</name>
</gene>
<dbReference type="Pfam" id="PF02721">
    <property type="entry name" value="DUF223"/>
    <property type="match status" value="1"/>
</dbReference>
<dbReference type="AlphaFoldDB" id="A0A8S9JSW5"/>
<name>A0A8S9JSW5_BRACR</name>
<dbReference type="InterPro" id="IPR012340">
    <property type="entry name" value="NA-bd_OB-fold"/>
</dbReference>
<reference evidence="4" key="1">
    <citation type="submission" date="2019-12" db="EMBL/GenBank/DDBJ databases">
        <title>Genome sequencing and annotation of Brassica cretica.</title>
        <authorList>
            <person name="Studholme D.J."/>
            <person name="Sarris P.F."/>
        </authorList>
    </citation>
    <scope>NUCLEOTIDE SEQUENCE</scope>
    <source>
        <strain evidence="4">PFS-102/07</strain>
        <tissue evidence="4">Leaf</tissue>
    </source>
</reference>
<dbReference type="CDD" id="cd04480">
    <property type="entry name" value="RPA1_DBD_A_like"/>
    <property type="match status" value="1"/>
</dbReference>
<dbReference type="InterPro" id="IPR031657">
    <property type="entry name" value="REPA_OB_2"/>
</dbReference>
<dbReference type="PANTHER" id="PTHR47165">
    <property type="entry name" value="OS03G0429900 PROTEIN"/>
    <property type="match status" value="1"/>
</dbReference>
<evidence type="ECO:0000259" key="2">
    <source>
        <dbReference type="Pfam" id="PF02721"/>
    </source>
</evidence>
<keyword evidence="1" id="KW-0238">DNA-binding</keyword>
<evidence type="ECO:0000313" key="4">
    <source>
        <dbReference type="EMBL" id="KAF2585245.1"/>
    </source>
</evidence>
<feature type="domain" description="Replication protein A OB" evidence="3">
    <location>
        <begin position="179"/>
        <end position="259"/>
    </location>
</feature>
<protein>
    <recommendedName>
        <fullName evidence="5">DUF223 domain-containing protein</fullName>
    </recommendedName>
</protein>
<dbReference type="CDD" id="cd04481">
    <property type="entry name" value="RPA1_DBD_B_like"/>
    <property type="match status" value="1"/>
</dbReference>
<dbReference type="PANTHER" id="PTHR47165:SF4">
    <property type="entry name" value="OS03G0429900 PROTEIN"/>
    <property type="match status" value="1"/>
</dbReference>
<evidence type="ECO:0000256" key="1">
    <source>
        <dbReference type="ARBA" id="ARBA00023125"/>
    </source>
</evidence>
<organism evidence="4">
    <name type="scientific">Brassica cretica</name>
    <name type="common">Mustard</name>
    <dbReference type="NCBI Taxonomy" id="69181"/>
    <lineage>
        <taxon>Eukaryota</taxon>
        <taxon>Viridiplantae</taxon>
        <taxon>Streptophyta</taxon>
        <taxon>Embryophyta</taxon>
        <taxon>Tracheophyta</taxon>
        <taxon>Spermatophyta</taxon>
        <taxon>Magnoliopsida</taxon>
        <taxon>eudicotyledons</taxon>
        <taxon>Gunneridae</taxon>
        <taxon>Pentapetalae</taxon>
        <taxon>rosids</taxon>
        <taxon>malvids</taxon>
        <taxon>Brassicales</taxon>
        <taxon>Brassicaceae</taxon>
        <taxon>Brassiceae</taxon>
        <taxon>Brassica</taxon>
    </lineage>
</organism>